<accession>A0ABD2NLY6</accession>
<organism evidence="1 2">
    <name type="scientific">Cryptolaemus montrouzieri</name>
    <dbReference type="NCBI Taxonomy" id="559131"/>
    <lineage>
        <taxon>Eukaryota</taxon>
        <taxon>Metazoa</taxon>
        <taxon>Ecdysozoa</taxon>
        <taxon>Arthropoda</taxon>
        <taxon>Hexapoda</taxon>
        <taxon>Insecta</taxon>
        <taxon>Pterygota</taxon>
        <taxon>Neoptera</taxon>
        <taxon>Endopterygota</taxon>
        <taxon>Coleoptera</taxon>
        <taxon>Polyphaga</taxon>
        <taxon>Cucujiformia</taxon>
        <taxon>Coccinelloidea</taxon>
        <taxon>Coccinellidae</taxon>
        <taxon>Scymninae</taxon>
        <taxon>Scymnini</taxon>
        <taxon>Cryptolaemus</taxon>
    </lineage>
</organism>
<gene>
    <name evidence="1" type="ORF">HHI36_017077</name>
</gene>
<name>A0ABD2NLY6_9CUCU</name>
<sequence>MVSSVYLTVSYEEDVLKLVVQMDFRLTIEITKPLTSFESNILTAAAAAQYVSFLSRPIYRIAHILAYQTSWMGAKNTIRVKNMRFIKLITDVIDKQWDTANYSELKP</sequence>
<dbReference type="EMBL" id="JABFTP020000124">
    <property type="protein sequence ID" value="KAL3279570.1"/>
    <property type="molecule type" value="Genomic_DNA"/>
</dbReference>
<evidence type="ECO:0000313" key="1">
    <source>
        <dbReference type="EMBL" id="KAL3279570.1"/>
    </source>
</evidence>
<comment type="caution">
    <text evidence="1">The sequence shown here is derived from an EMBL/GenBank/DDBJ whole genome shotgun (WGS) entry which is preliminary data.</text>
</comment>
<dbReference type="AlphaFoldDB" id="A0ABD2NLY6"/>
<protein>
    <submittedName>
        <fullName evidence="1">Uncharacterized protein</fullName>
    </submittedName>
</protein>
<proteinExistence type="predicted"/>
<evidence type="ECO:0000313" key="2">
    <source>
        <dbReference type="Proteomes" id="UP001516400"/>
    </source>
</evidence>
<keyword evidence="2" id="KW-1185">Reference proteome</keyword>
<dbReference type="Proteomes" id="UP001516400">
    <property type="component" value="Unassembled WGS sequence"/>
</dbReference>
<reference evidence="1 2" key="1">
    <citation type="journal article" date="2021" name="BMC Biol.">
        <title>Horizontally acquired antibacterial genes associated with adaptive radiation of ladybird beetles.</title>
        <authorList>
            <person name="Li H.S."/>
            <person name="Tang X.F."/>
            <person name="Huang Y.H."/>
            <person name="Xu Z.Y."/>
            <person name="Chen M.L."/>
            <person name="Du X.Y."/>
            <person name="Qiu B.Y."/>
            <person name="Chen P.T."/>
            <person name="Zhang W."/>
            <person name="Slipinski A."/>
            <person name="Escalona H.E."/>
            <person name="Waterhouse R.M."/>
            <person name="Zwick A."/>
            <person name="Pang H."/>
        </authorList>
    </citation>
    <scope>NUCLEOTIDE SEQUENCE [LARGE SCALE GENOMIC DNA]</scope>
    <source>
        <strain evidence="1">SYSU2018</strain>
    </source>
</reference>